<protein>
    <recommendedName>
        <fullName evidence="5">DUF1446 domain-containing protein</fullName>
    </recommendedName>
</protein>
<dbReference type="Proteomes" id="UP001498421">
    <property type="component" value="Unassembled WGS sequence"/>
</dbReference>
<evidence type="ECO:0000313" key="3">
    <source>
        <dbReference type="EMBL" id="KAK7432892.1"/>
    </source>
</evidence>
<reference evidence="3 4" key="1">
    <citation type="journal article" date="2025" name="Microbiol. Resour. Announc.">
        <title>Draft genome sequences for Neonectria magnoliae and Neonectria punicea, canker pathogens of Liriodendron tulipifera and Acer saccharum in West Virginia.</title>
        <authorList>
            <person name="Petronek H.M."/>
            <person name="Kasson M.T."/>
            <person name="Metheny A.M."/>
            <person name="Stauder C.M."/>
            <person name="Lovett B."/>
            <person name="Lynch S.C."/>
            <person name="Garnas J.R."/>
            <person name="Kasson L.R."/>
            <person name="Stajich J.E."/>
        </authorList>
    </citation>
    <scope>NUCLEOTIDE SEQUENCE [LARGE SCALE GENOMIC DNA]</scope>
    <source>
        <strain evidence="3 4">NRRL 64651</strain>
    </source>
</reference>
<name>A0ABR1IIT5_9HYPO</name>
<organism evidence="3 4">
    <name type="scientific">Neonectria magnoliae</name>
    <dbReference type="NCBI Taxonomy" id="2732573"/>
    <lineage>
        <taxon>Eukaryota</taxon>
        <taxon>Fungi</taxon>
        <taxon>Dikarya</taxon>
        <taxon>Ascomycota</taxon>
        <taxon>Pezizomycotina</taxon>
        <taxon>Sordariomycetes</taxon>
        <taxon>Hypocreomycetidae</taxon>
        <taxon>Hypocreales</taxon>
        <taxon>Nectriaceae</taxon>
        <taxon>Neonectria</taxon>
    </lineage>
</organism>
<feature type="domain" description="Acyclic terpene utilisation N-terminal" evidence="1">
    <location>
        <begin position="1"/>
        <end position="426"/>
    </location>
</feature>
<dbReference type="Pfam" id="PF07287">
    <property type="entry name" value="AtuA"/>
    <property type="match status" value="1"/>
</dbReference>
<evidence type="ECO:0000259" key="2">
    <source>
        <dbReference type="Pfam" id="PF23544"/>
    </source>
</evidence>
<dbReference type="InterPro" id="IPR010839">
    <property type="entry name" value="AtuA_N"/>
</dbReference>
<dbReference type="InterPro" id="IPR056362">
    <property type="entry name" value="AtuA-like_ferredoxin_dom"/>
</dbReference>
<comment type="caution">
    <text evidence="3">The sequence shown here is derived from an EMBL/GenBank/DDBJ whole genome shotgun (WGS) entry which is preliminary data.</text>
</comment>
<dbReference type="EMBL" id="JAZAVK010000002">
    <property type="protein sequence ID" value="KAK7432892.1"/>
    <property type="molecule type" value="Genomic_DNA"/>
</dbReference>
<evidence type="ECO:0000313" key="4">
    <source>
        <dbReference type="Proteomes" id="UP001498421"/>
    </source>
</evidence>
<accession>A0ABR1IIT5</accession>
<proteinExistence type="predicted"/>
<gene>
    <name evidence="3" type="ORF">QQZ08_000363</name>
</gene>
<keyword evidence="4" id="KW-1185">Reference proteome</keyword>
<sequence length="585" mass="64018">MAANAEAYASGKHPGYEASAWQGLLQTIDVINQKRIKVAINGGALNPQGLAAKINAEVITLIAIKLRDLDLRVAYLSGDNLLSEVLQGQPRDAASIGPHLDFANPSVTPESDTQAFSGSDASPISIVSANAYLGARGIVRAFRVGVDIVICGRVSDASPVIAAAWYWHSWTDTDYDKLAGGLIAGHLIECSAYVTGANFAGFTNYDQNLLINPGFPIAEVHDDGSCIITKHAGTGGVVNVDTVRCQLLYELQGNIYLHSDCQAILDDVEVHQVGPNRVRVTGIRGRPPPPTTKVAIFYKAGFMSQVLINANGYGFSEKCELFEKQVRSNLAKETADQLDILDFQRIGVPASNPSDQNSDTMYIRVLVAGRKEDTLREAMRAFSQISLRHFSGYHSALDSRTALPRQFLAYYPALWKQALLDEKIHILERQSSLVEDVFSAGHPSSFQEVAPRDSYDTASPRIFQGPHRMVPLGDIVLARSGDKGSNLNIGLFVDSAPRWEWLRSFLSLAKMRELVGKDWKDGFHIERVEFPKVYAVHFVIYGILGRGVTSSTRLDGFGKGFADYIRNKIVAIPEEIVSGPFISHV</sequence>
<dbReference type="PANTHER" id="PTHR47585">
    <property type="match status" value="1"/>
</dbReference>
<dbReference type="Pfam" id="PF23544">
    <property type="entry name" value="AtuA_ferredoxin"/>
    <property type="match status" value="1"/>
</dbReference>
<evidence type="ECO:0008006" key="5">
    <source>
        <dbReference type="Google" id="ProtNLM"/>
    </source>
</evidence>
<feature type="domain" description="AtuA-like ferredoxin-fold" evidence="2">
    <location>
        <begin position="470"/>
        <end position="567"/>
    </location>
</feature>
<dbReference type="PANTHER" id="PTHR47585:SF1">
    <property type="entry name" value="DUF1446 DOMAIN-CONTAINING PROTEIN"/>
    <property type="match status" value="1"/>
</dbReference>
<evidence type="ECO:0000259" key="1">
    <source>
        <dbReference type="Pfam" id="PF07287"/>
    </source>
</evidence>